<organism evidence="3 4">
    <name type="scientific">Alkalisalibacterium limincola</name>
    <dbReference type="NCBI Taxonomy" id="2699169"/>
    <lineage>
        <taxon>Bacteria</taxon>
        <taxon>Pseudomonadati</taxon>
        <taxon>Pseudomonadota</taxon>
        <taxon>Gammaproteobacteria</taxon>
        <taxon>Lysobacterales</taxon>
        <taxon>Lysobacteraceae</taxon>
        <taxon>Alkalisalibacterium</taxon>
    </lineage>
</organism>
<dbReference type="OrthoDB" id="3771157at2"/>
<dbReference type="InterPro" id="IPR056442">
    <property type="entry name" value="GINT1_N"/>
</dbReference>
<feature type="domain" description="Glucosamine inositolphosphorylceramide transferase 1 N-terminal" evidence="2">
    <location>
        <begin position="303"/>
        <end position="507"/>
    </location>
</feature>
<dbReference type="InterPro" id="IPR023296">
    <property type="entry name" value="Glyco_hydro_beta-prop_sf"/>
</dbReference>
<protein>
    <recommendedName>
        <fullName evidence="2">Glucosamine inositolphosphorylceramide transferase 1 N-terminal domain-containing protein</fullName>
    </recommendedName>
</protein>
<dbReference type="Gene3D" id="2.115.10.20">
    <property type="entry name" value="Glycosyl hydrolase domain, family 43"/>
    <property type="match status" value="1"/>
</dbReference>
<dbReference type="RefSeq" id="WP_147891274.1">
    <property type="nucleotide sequence ID" value="NZ_VRTS01000003.1"/>
</dbReference>
<keyword evidence="4" id="KW-1185">Reference proteome</keyword>
<proteinExistence type="predicted"/>
<evidence type="ECO:0000313" key="3">
    <source>
        <dbReference type="EMBL" id="TXK64463.1"/>
    </source>
</evidence>
<name>A0A5C8KXY9_9GAMM</name>
<comment type="caution">
    <text evidence="3">The sequence shown here is derived from an EMBL/GenBank/DDBJ whole genome shotgun (WGS) entry which is preliminary data.</text>
</comment>
<evidence type="ECO:0000313" key="4">
    <source>
        <dbReference type="Proteomes" id="UP000321248"/>
    </source>
</evidence>
<dbReference type="SUPFAM" id="SSF75005">
    <property type="entry name" value="Arabinanase/levansucrase/invertase"/>
    <property type="match status" value="1"/>
</dbReference>
<dbReference type="EMBL" id="VRTS01000003">
    <property type="protein sequence ID" value="TXK64463.1"/>
    <property type="molecule type" value="Genomic_DNA"/>
</dbReference>
<sequence length="560" mass="62288">MNHPASPDLYPPFTGAALRVLVLLGVDEAPAWLVRMLHDLGTSRHVKPAFVRVSGPSPPPRLGPVFRAYLRLERITVGSMAAVFTPTALPADMLEHHATGALDASGRLGLDQGTLDRIGQCSPDLILAVGLARPARELAALARHGAWTLEPDACDPLASGAWMLDAFARGDTTTVAGLCVHDSTRGAWRLLEPVIVSPPRLSFSRHRAYQLQKAPAQLLRALRRLAEGTGLRWVERPEPMRPHAVNVIALLGRLGIRATRSILQRARGIECWMVAVQRRSAHLDPEAPKVGEVRRLKPPTGWFWADPFPWREDGGDWVMIEALDYRNGRGEIQALELDESLAVRRVHPVMRVDHHLSYPFVFRWSDATWMVVESSAARRTTLYRCEQFPDRWVPEGDVLPGCRIVDTTLCEHEGRWWLFGCISESPFDDGGRESNELFVFHATSPRGPWTPHPCNPVCSDVSRARPAGPLFRHGSRLIRPSQDGSIEYGRAVQFNHIVTLTPEAYEERPLGRLAGDWHPGLRGCHTYAFSDGLMAIDGKFSAPRSHARPSHRKTEIGHAT</sequence>
<accession>A0A5C8KXY9</accession>
<evidence type="ECO:0000256" key="1">
    <source>
        <dbReference type="SAM" id="MobiDB-lite"/>
    </source>
</evidence>
<reference evidence="3 4" key="1">
    <citation type="submission" date="2019-08" db="EMBL/GenBank/DDBJ databases">
        <authorList>
            <person name="Karlyshev A.V."/>
        </authorList>
    </citation>
    <scope>NUCLEOTIDE SEQUENCE [LARGE SCALE GENOMIC DNA]</scope>
    <source>
        <strain evidence="3 4">Alg18-2.2</strain>
    </source>
</reference>
<gene>
    <name evidence="3" type="ORF">FU658_06120</name>
</gene>
<dbReference type="Proteomes" id="UP000321248">
    <property type="component" value="Unassembled WGS sequence"/>
</dbReference>
<feature type="region of interest" description="Disordered" evidence="1">
    <location>
        <begin position="541"/>
        <end position="560"/>
    </location>
</feature>
<dbReference type="Pfam" id="PF24793">
    <property type="entry name" value="GINT1_N"/>
    <property type="match status" value="1"/>
</dbReference>
<evidence type="ECO:0000259" key="2">
    <source>
        <dbReference type="Pfam" id="PF24793"/>
    </source>
</evidence>
<dbReference type="AlphaFoldDB" id="A0A5C8KXY9"/>